<comment type="caution">
    <text evidence="2">The sequence shown here is derived from an EMBL/GenBank/DDBJ whole genome shotgun (WGS) entry which is preliminary data.</text>
</comment>
<name>A0ABV8NYN9_9BURK</name>
<reference evidence="3" key="1">
    <citation type="journal article" date="2019" name="Int. J. Syst. Evol. Microbiol.">
        <title>The Global Catalogue of Microorganisms (GCM) 10K type strain sequencing project: providing services to taxonomists for standard genome sequencing and annotation.</title>
        <authorList>
            <consortium name="The Broad Institute Genomics Platform"/>
            <consortium name="The Broad Institute Genome Sequencing Center for Infectious Disease"/>
            <person name="Wu L."/>
            <person name="Ma J."/>
        </authorList>
    </citation>
    <scope>NUCLEOTIDE SEQUENCE [LARGE SCALE GENOMIC DNA]</scope>
    <source>
        <strain evidence="3">LMG 24813</strain>
    </source>
</reference>
<organism evidence="2 3">
    <name type="scientific">Candidimonas humi</name>
    <dbReference type="NCBI Taxonomy" id="683355"/>
    <lineage>
        <taxon>Bacteria</taxon>
        <taxon>Pseudomonadati</taxon>
        <taxon>Pseudomonadota</taxon>
        <taxon>Betaproteobacteria</taxon>
        <taxon>Burkholderiales</taxon>
        <taxon>Alcaligenaceae</taxon>
        <taxon>Candidimonas</taxon>
    </lineage>
</organism>
<keyword evidence="1 2" id="KW-0378">Hydrolase</keyword>
<keyword evidence="3" id="KW-1185">Reference proteome</keyword>
<proteinExistence type="inferred from homology"/>
<dbReference type="GO" id="GO:0016787">
    <property type="term" value="F:hydrolase activity"/>
    <property type="evidence" value="ECO:0007669"/>
    <property type="project" value="UniProtKB-KW"/>
</dbReference>
<comment type="similarity">
    <text evidence="1">Belongs to the SOS response-associated peptidase family.</text>
</comment>
<dbReference type="RefSeq" id="WP_217964155.1">
    <property type="nucleotide sequence ID" value="NZ_JAHTBN010000003.1"/>
</dbReference>
<dbReference type="EC" id="3.4.-.-" evidence="1"/>
<evidence type="ECO:0000256" key="1">
    <source>
        <dbReference type="RuleBase" id="RU364100"/>
    </source>
</evidence>
<sequence length="343" mass="39563">MLSHRELKAIQDGNRRHQDVMTLLREIRRFRDLLVPIRQYLGKLVTRDQSPEQQALFREIYDAIKLEPCVLEYERMLETRRRIEREQIVSGVYAQQERELEMCGRIKQEKSGREYMETWGTDDYTVLDVPSEHPRPRYNVAPGAMPWTIHWLDDGRLAIARLFWGYEPSWGKRGPAANARLDKLVDDSPFWRGTMSRRVIVPADGWYEWTGEKPDKQPWYIHPRDAQTIWLAAVCGWKPGAEHDGHHGFAIVTSDARDVLQQIHPRRPLTLTLELAQAWTDRGTTPKAALEILKEAQSEADFTWHQVTRAMGNSKYQGEDSSAPLPAAKMSDFKPLLGPGGIG</sequence>
<dbReference type="Pfam" id="PF02586">
    <property type="entry name" value="SRAP"/>
    <property type="match status" value="1"/>
</dbReference>
<keyword evidence="1" id="KW-0645">Protease</keyword>
<dbReference type="PANTHER" id="PTHR13604:SF0">
    <property type="entry name" value="ABASIC SITE PROCESSING PROTEIN HMCES"/>
    <property type="match status" value="1"/>
</dbReference>
<dbReference type="InterPro" id="IPR003738">
    <property type="entry name" value="SRAP"/>
</dbReference>
<dbReference type="PANTHER" id="PTHR13604">
    <property type="entry name" value="DC12-RELATED"/>
    <property type="match status" value="1"/>
</dbReference>
<gene>
    <name evidence="2" type="ORF">ACFOY1_06560</name>
</gene>
<protein>
    <recommendedName>
        <fullName evidence="1">Abasic site processing protein</fullName>
        <ecNumber evidence="1">3.4.-.-</ecNumber>
    </recommendedName>
</protein>
<dbReference type="EMBL" id="JBHSBV010000002">
    <property type="protein sequence ID" value="MFC4200607.1"/>
    <property type="molecule type" value="Genomic_DNA"/>
</dbReference>
<accession>A0ABV8NYN9</accession>
<evidence type="ECO:0000313" key="2">
    <source>
        <dbReference type="EMBL" id="MFC4200607.1"/>
    </source>
</evidence>
<evidence type="ECO:0000313" key="3">
    <source>
        <dbReference type="Proteomes" id="UP001595848"/>
    </source>
</evidence>
<dbReference type="Proteomes" id="UP001595848">
    <property type="component" value="Unassembled WGS sequence"/>
</dbReference>